<protein>
    <submittedName>
        <fullName evidence="12">Squamosa promoter-binding-like protein</fullName>
    </submittedName>
</protein>
<evidence type="ECO:0000256" key="4">
    <source>
        <dbReference type="ARBA" id="ARBA00022833"/>
    </source>
</evidence>
<evidence type="ECO:0000256" key="7">
    <source>
        <dbReference type="ARBA" id="ARBA00023163"/>
    </source>
</evidence>
<feature type="domain" description="SBP-type" evidence="11">
    <location>
        <begin position="29"/>
        <end position="106"/>
    </location>
</feature>
<keyword evidence="5" id="KW-0805">Transcription regulation</keyword>
<evidence type="ECO:0000256" key="5">
    <source>
        <dbReference type="ARBA" id="ARBA00023015"/>
    </source>
</evidence>
<evidence type="ECO:0000259" key="11">
    <source>
        <dbReference type="PROSITE" id="PS51141"/>
    </source>
</evidence>
<dbReference type="GO" id="GO:0005634">
    <property type="term" value="C:nucleus"/>
    <property type="evidence" value="ECO:0007669"/>
    <property type="project" value="UniProtKB-SubCell"/>
</dbReference>
<dbReference type="AlphaFoldDB" id="A0A2R3Z0D8"/>
<evidence type="ECO:0000256" key="2">
    <source>
        <dbReference type="ARBA" id="ARBA00022723"/>
    </source>
</evidence>
<evidence type="ECO:0000256" key="10">
    <source>
        <dbReference type="SAM" id="MobiDB-lite"/>
    </source>
</evidence>
<dbReference type="InterPro" id="IPR004333">
    <property type="entry name" value="SBP_dom"/>
</dbReference>
<keyword evidence="2" id="KW-0479">Metal-binding</keyword>
<dbReference type="EMBL" id="KY936871">
    <property type="protein sequence ID" value="AVR43715.1"/>
    <property type="molecule type" value="mRNA"/>
</dbReference>
<keyword evidence="7" id="KW-0804">Transcription</keyword>
<keyword evidence="6" id="KW-0238">DNA-binding</keyword>
<dbReference type="GO" id="GO:0003677">
    <property type="term" value="F:DNA binding"/>
    <property type="evidence" value="ECO:0007669"/>
    <property type="project" value="UniProtKB-KW"/>
</dbReference>
<keyword evidence="3 9" id="KW-0863">Zinc-finger</keyword>
<feature type="region of interest" description="Disordered" evidence="10">
    <location>
        <begin position="1"/>
        <end position="21"/>
    </location>
</feature>
<reference evidence="12" key="1">
    <citation type="submission" date="2017-04" db="EMBL/GenBank/DDBJ databases">
        <authorList>
            <person name="Afonso C.L."/>
            <person name="Miller P.J."/>
            <person name="Scott M.A."/>
            <person name="Spackman E."/>
            <person name="Goraichik I."/>
            <person name="Dimitrov K.M."/>
            <person name="Suarez D.L."/>
            <person name="Swayne D.E."/>
        </authorList>
    </citation>
    <scope>NUCLEOTIDE SEQUENCE</scope>
</reference>
<name>A0A2R3Z0D8_PAELC</name>
<dbReference type="FunFam" id="4.10.1100.10:FF:000001">
    <property type="entry name" value="Squamosa promoter-binding-like protein 14"/>
    <property type="match status" value="1"/>
</dbReference>
<evidence type="ECO:0000256" key="6">
    <source>
        <dbReference type="ARBA" id="ARBA00023125"/>
    </source>
</evidence>
<evidence type="ECO:0000313" key="12">
    <source>
        <dbReference type="EMBL" id="AVR43715.1"/>
    </source>
</evidence>
<comment type="subcellular location">
    <subcellularLocation>
        <location evidence="1">Nucleus</location>
    </subcellularLocation>
</comment>
<dbReference type="GO" id="GO:0008270">
    <property type="term" value="F:zinc ion binding"/>
    <property type="evidence" value="ECO:0007669"/>
    <property type="project" value="UniProtKB-KW"/>
</dbReference>
<accession>A0A2R3Z0D8</accession>
<evidence type="ECO:0000256" key="1">
    <source>
        <dbReference type="ARBA" id="ARBA00004123"/>
    </source>
</evidence>
<feature type="compositionally biased region" description="Polar residues" evidence="10">
    <location>
        <begin position="203"/>
        <end position="218"/>
    </location>
</feature>
<proteinExistence type="evidence at transcript level"/>
<organism evidence="12">
    <name type="scientific">Paeonia lactiflora</name>
    <name type="common">Chinese peony</name>
    <name type="synonym">Paeonia albiflora</name>
    <dbReference type="NCBI Taxonomy" id="35924"/>
    <lineage>
        <taxon>Eukaryota</taxon>
        <taxon>Viridiplantae</taxon>
        <taxon>Streptophyta</taxon>
        <taxon>Embryophyta</taxon>
        <taxon>Tracheophyta</taxon>
        <taxon>Spermatophyta</taxon>
        <taxon>Magnoliopsida</taxon>
        <taxon>eudicotyledons</taxon>
        <taxon>Gunneridae</taxon>
        <taxon>Pentapetalae</taxon>
        <taxon>Saxifragales</taxon>
        <taxon>Paeoniaceae</taxon>
        <taxon>Paeonia</taxon>
    </lineage>
</organism>
<dbReference type="PANTHER" id="PTHR31251:SF207">
    <property type="entry name" value="SQUAMOSA PROMOTER-BINDING-LIKE PROTEIN 13A-RELATED"/>
    <property type="match status" value="1"/>
</dbReference>
<dbReference type="PANTHER" id="PTHR31251">
    <property type="entry name" value="SQUAMOSA PROMOTER-BINDING-LIKE PROTEIN 4"/>
    <property type="match status" value="1"/>
</dbReference>
<sequence length="318" mass="35331">MDKWKDLGESKMASSPSKRARASHNGIQIVSCLVDECDADLSNCRDYHKRHKVCELHSKTPQVTIGGQKQRFCQQCSRFQSLEEFDEGKRSCRKRLDGHNRRRRKPQPETLLHPGSFLCNYQGTKLFPFSNSHTTTTTSVVNSTWAGAAKTLDDISLYNQHSHLLNNNPFSGSSSNSYTQGKQFTFIQGDSATLNSRMAPKASVSQPPFKSIASSKSDAGSHRMYHDRLTSEGPDSDCALSLLSSQSMQTSGISLNHNSIPLLQPLGRSLHYSSPEPIDSVNVSNVSNVNVHCQGMFHMEPGKSSANEAPQTFPFYWD</sequence>
<dbReference type="Gene3D" id="4.10.1100.10">
    <property type="entry name" value="Transcription factor, SBP-box domain"/>
    <property type="match status" value="1"/>
</dbReference>
<evidence type="ECO:0000256" key="8">
    <source>
        <dbReference type="ARBA" id="ARBA00023242"/>
    </source>
</evidence>
<evidence type="ECO:0000256" key="9">
    <source>
        <dbReference type="PROSITE-ProRule" id="PRU00470"/>
    </source>
</evidence>
<dbReference type="InterPro" id="IPR044817">
    <property type="entry name" value="SBP-like"/>
</dbReference>
<dbReference type="PROSITE" id="PS51141">
    <property type="entry name" value="ZF_SBP"/>
    <property type="match status" value="1"/>
</dbReference>
<keyword evidence="4" id="KW-0862">Zinc</keyword>
<dbReference type="InterPro" id="IPR036893">
    <property type="entry name" value="SBP_sf"/>
</dbReference>
<keyword evidence="8" id="KW-0539">Nucleus</keyword>
<dbReference type="Pfam" id="PF03110">
    <property type="entry name" value="SBP"/>
    <property type="match status" value="1"/>
</dbReference>
<feature type="region of interest" description="Disordered" evidence="10">
    <location>
        <begin position="201"/>
        <end position="221"/>
    </location>
</feature>
<evidence type="ECO:0000256" key="3">
    <source>
        <dbReference type="ARBA" id="ARBA00022771"/>
    </source>
</evidence>
<dbReference type="SUPFAM" id="SSF103612">
    <property type="entry name" value="SBT domain"/>
    <property type="match status" value="1"/>
</dbReference>